<sequence>MTGQGFLSGYIKLSHYAPADAKAMAGKKASRDQFQLPRINRCVVIDSTAGGYGTTRESESDLLK</sequence>
<reference evidence="1 2" key="1">
    <citation type="journal article" date="2015" name="Nature">
        <title>rRNA introns, odd ribosomes, and small enigmatic genomes across a large radiation of phyla.</title>
        <authorList>
            <person name="Brown C.T."/>
            <person name="Hug L.A."/>
            <person name="Thomas B.C."/>
            <person name="Sharon I."/>
            <person name="Castelle C.J."/>
            <person name="Singh A."/>
            <person name="Wilkins M.J."/>
            <person name="Williams K.H."/>
            <person name="Banfield J.F."/>
        </authorList>
    </citation>
    <scope>NUCLEOTIDE SEQUENCE [LARGE SCALE GENOMIC DNA]</scope>
</reference>
<dbReference type="AlphaFoldDB" id="A0A0G0ZCP5"/>
<gene>
    <name evidence="1" type="ORF">UV09_C0017G0032</name>
</gene>
<evidence type="ECO:0000313" key="1">
    <source>
        <dbReference type="EMBL" id="KKS46444.1"/>
    </source>
</evidence>
<accession>A0A0G0ZCP5</accession>
<organism evidence="1 2">
    <name type="scientific">Candidatus Gottesmanbacteria bacterium GW2011_GWA2_42_18</name>
    <dbReference type="NCBI Taxonomy" id="1618442"/>
    <lineage>
        <taxon>Bacteria</taxon>
        <taxon>Candidatus Gottesmaniibacteriota</taxon>
    </lineage>
</organism>
<proteinExistence type="predicted"/>
<dbReference type="Proteomes" id="UP000034320">
    <property type="component" value="Unassembled WGS sequence"/>
</dbReference>
<evidence type="ECO:0000313" key="2">
    <source>
        <dbReference type="Proteomes" id="UP000034320"/>
    </source>
</evidence>
<dbReference type="EMBL" id="LCDD01000017">
    <property type="protein sequence ID" value="KKS46444.1"/>
    <property type="molecule type" value="Genomic_DNA"/>
</dbReference>
<comment type="caution">
    <text evidence="1">The sequence shown here is derived from an EMBL/GenBank/DDBJ whole genome shotgun (WGS) entry which is preliminary data.</text>
</comment>
<protein>
    <submittedName>
        <fullName evidence="1">Uncharacterized protein</fullName>
    </submittedName>
</protein>
<name>A0A0G0ZCP5_9BACT</name>